<dbReference type="Proteomes" id="UP000008854">
    <property type="component" value="Unassembled WGS sequence"/>
</dbReference>
<protein>
    <submittedName>
        <fullName evidence="2">Putative translation elongation factor G</fullName>
    </submittedName>
</protein>
<organism evidence="1 2">
    <name type="scientific">Schistosoma mansoni</name>
    <name type="common">Blood fluke</name>
    <dbReference type="NCBI Taxonomy" id="6183"/>
    <lineage>
        <taxon>Eukaryota</taxon>
        <taxon>Metazoa</taxon>
        <taxon>Spiralia</taxon>
        <taxon>Lophotrochozoa</taxon>
        <taxon>Platyhelminthes</taxon>
        <taxon>Trematoda</taxon>
        <taxon>Digenea</taxon>
        <taxon>Strigeidida</taxon>
        <taxon>Schistosomatoidea</taxon>
        <taxon>Schistosomatidae</taxon>
        <taxon>Schistosoma</taxon>
    </lineage>
</organism>
<reference evidence="2" key="2">
    <citation type="submission" date="2019-11" db="UniProtKB">
        <authorList>
            <consortium name="WormBaseParasite"/>
        </authorList>
    </citation>
    <scope>IDENTIFICATION</scope>
    <source>
        <strain evidence="2">Puerto Rican</strain>
    </source>
</reference>
<sequence length="259" mass="30158">MFGNPEVIMNDLNNVDYLSRILDNWSVSSGNLCPSKNDGSNTLREICYPVTLGDMTNQFCIVFNYLNEDTMNVVNMLISKRFYTFSPPAFGIVKRPGDDFYPWQCVLAEEAPVMATTVYRQAVDKADFECVIDESGKLYQPRTTTSIRRYHPKDNPPTSLGYLKASVKQLLENLNPNSKSLSNHHSLFISPVHQNLMEARLKRLKLEEKMLMQAEKLDMLERIRKPLPKWYTIKTPQFFYEARKHNELLKSRQYSDYLY</sequence>
<evidence type="ECO:0000313" key="1">
    <source>
        <dbReference type="Proteomes" id="UP000008854"/>
    </source>
</evidence>
<dbReference type="WBParaSite" id="Smp_165720.2">
    <property type="protein sequence ID" value="Smp_165720.2"/>
    <property type="gene ID" value="Smp_165720"/>
</dbReference>
<dbReference type="InParanoid" id="A0A5K4EVB5"/>
<keyword evidence="1" id="KW-1185">Reference proteome</keyword>
<reference evidence="1" key="1">
    <citation type="journal article" date="2012" name="PLoS Negl. Trop. Dis.">
        <title>A systematically improved high quality genome and transcriptome of the human blood fluke Schistosoma mansoni.</title>
        <authorList>
            <person name="Protasio A.V."/>
            <person name="Tsai I.J."/>
            <person name="Babbage A."/>
            <person name="Nichol S."/>
            <person name="Hunt M."/>
            <person name="Aslett M.A."/>
            <person name="De Silva N."/>
            <person name="Velarde G.S."/>
            <person name="Anderson T.J."/>
            <person name="Clark R.C."/>
            <person name="Davidson C."/>
            <person name="Dillon G.P."/>
            <person name="Holroyd N.E."/>
            <person name="LoVerde P.T."/>
            <person name="Lloyd C."/>
            <person name="McQuillan J."/>
            <person name="Oliveira G."/>
            <person name="Otto T.D."/>
            <person name="Parker-Manuel S.J."/>
            <person name="Quail M.A."/>
            <person name="Wilson R.A."/>
            <person name="Zerlotini A."/>
            <person name="Dunne D.W."/>
            <person name="Berriman M."/>
        </authorList>
    </citation>
    <scope>NUCLEOTIDE SEQUENCE [LARGE SCALE GENOMIC DNA]</scope>
    <source>
        <strain evidence="1">Puerto Rican</strain>
    </source>
</reference>
<accession>A0A5K4EVB5</accession>
<proteinExistence type="predicted"/>
<dbReference type="AlphaFoldDB" id="A0A5K4EVB5"/>
<dbReference type="STRING" id="6183.A0A5K4EVB5"/>
<evidence type="ECO:0000313" key="2">
    <source>
        <dbReference type="WBParaSite" id="Smp_165720.2"/>
    </source>
</evidence>
<name>A0A5K4EVB5_SCHMA</name>
<dbReference type="ExpressionAtlas" id="A0A5K4EVB5">
    <property type="expression patterns" value="baseline and differential"/>
</dbReference>